<feature type="non-terminal residue" evidence="2">
    <location>
        <position position="1"/>
    </location>
</feature>
<dbReference type="InterPro" id="IPR036691">
    <property type="entry name" value="Endo/exonu/phosph_ase_sf"/>
</dbReference>
<gene>
    <name evidence="2" type="ORF">PANDA_007759</name>
</gene>
<dbReference type="InParanoid" id="D2HB83"/>
<organism evidence="2">
    <name type="scientific">Ailuropoda melanoleuca</name>
    <name type="common">Giant panda</name>
    <dbReference type="NCBI Taxonomy" id="9646"/>
    <lineage>
        <taxon>Eukaryota</taxon>
        <taxon>Metazoa</taxon>
        <taxon>Chordata</taxon>
        <taxon>Craniata</taxon>
        <taxon>Vertebrata</taxon>
        <taxon>Euteleostomi</taxon>
        <taxon>Mammalia</taxon>
        <taxon>Eutheria</taxon>
        <taxon>Laurasiatheria</taxon>
        <taxon>Carnivora</taxon>
        <taxon>Caniformia</taxon>
        <taxon>Ursidae</taxon>
        <taxon>Ailuropoda</taxon>
    </lineage>
</organism>
<accession>D2HB83</accession>
<sequence length="127" mass="14750">VRDFNTPLTSMDRLFKQKISKETMALNDTLDQMDLTDIFRTLHPETAEYTFFSGAHGTFSRIDHTLAHKDRLNKFKKIKLIPCIFSDHNGMKLEVNHKKKTGKNTNAWRLNCMLINNGPNNKSKKKL</sequence>
<reference evidence="2" key="1">
    <citation type="journal article" date="2010" name="Nature">
        <title>The sequence and de novo assembly of the giant panda genome.</title>
        <authorList>
            <person name="Li R."/>
            <person name="Fan W."/>
            <person name="Tian G."/>
            <person name="Zhu H."/>
            <person name="He L."/>
            <person name="Cai J."/>
            <person name="Huang Q."/>
            <person name="Cai Q."/>
            <person name="Li B."/>
            <person name="Bai Y."/>
            <person name="Zhang Z."/>
            <person name="Zhang Y."/>
            <person name="Wang W."/>
            <person name="Li J."/>
            <person name="Wei F."/>
            <person name="Li H."/>
            <person name="Jian M."/>
            <person name="Li J."/>
            <person name="Zhang Z."/>
            <person name="Nielsen R."/>
            <person name="Li D."/>
            <person name="Gu W."/>
            <person name="Yang Z."/>
            <person name="Xuan Z."/>
            <person name="Ryder O.A."/>
            <person name="Leung F.C."/>
            <person name="Zhou Y."/>
            <person name="Cao J."/>
            <person name="Sun X."/>
            <person name="Fu Y."/>
            <person name="Fang X."/>
            <person name="Guo X."/>
            <person name="Wang B."/>
            <person name="Hou R."/>
            <person name="Shen F."/>
            <person name="Mu B."/>
            <person name="Ni P."/>
            <person name="Lin R."/>
            <person name="Qian W."/>
            <person name="Wang G."/>
            <person name="Yu C."/>
            <person name="Nie W."/>
            <person name="Wang J."/>
            <person name="Wu Z."/>
            <person name="Liang H."/>
            <person name="Min J."/>
            <person name="Wu Q."/>
            <person name="Cheng S."/>
            <person name="Ruan J."/>
            <person name="Wang M."/>
            <person name="Shi Z."/>
            <person name="Wen M."/>
            <person name="Liu B."/>
            <person name="Ren X."/>
            <person name="Zheng H."/>
            <person name="Dong D."/>
            <person name="Cook K."/>
            <person name="Shan G."/>
            <person name="Zhang H."/>
            <person name="Kosiol C."/>
            <person name="Xie X."/>
            <person name="Lu Z."/>
            <person name="Zheng H."/>
            <person name="Li Y."/>
            <person name="Steiner C.C."/>
            <person name="Lam T.T."/>
            <person name="Lin S."/>
            <person name="Zhang Q."/>
            <person name="Li G."/>
            <person name="Tian J."/>
            <person name="Gong T."/>
            <person name="Liu H."/>
            <person name="Zhang D."/>
            <person name="Fang L."/>
            <person name="Ye C."/>
            <person name="Zhang J."/>
            <person name="Hu W."/>
            <person name="Xu A."/>
            <person name="Ren Y."/>
            <person name="Zhang G."/>
            <person name="Bruford M.W."/>
            <person name="Li Q."/>
            <person name="Ma L."/>
            <person name="Guo Y."/>
            <person name="An N."/>
            <person name="Hu Y."/>
            <person name="Zheng Y."/>
            <person name="Shi Y."/>
            <person name="Li Z."/>
            <person name="Liu Q."/>
            <person name="Chen Y."/>
            <person name="Zhao J."/>
            <person name="Qu N."/>
            <person name="Zhao S."/>
            <person name="Tian F."/>
            <person name="Wang X."/>
            <person name="Wang H."/>
            <person name="Xu L."/>
            <person name="Liu X."/>
            <person name="Vinar T."/>
            <person name="Wang Y."/>
            <person name="Lam T.W."/>
            <person name="Yiu S.M."/>
            <person name="Liu S."/>
            <person name="Zhang H."/>
            <person name="Li D."/>
            <person name="Huang Y."/>
            <person name="Wang X."/>
            <person name="Yang G."/>
            <person name="Jiang Z."/>
            <person name="Wang J."/>
            <person name="Qin N."/>
            <person name="Li L."/>
            <person name="Li J."/>
            <person name="Bolund L."/>
            <person name="Kristiansen K."/>
            <person name="Wong G.K."/>
            <person name="Olson M."/>
            <person name="Zhang X."/>
            <person name="Li S."/>
            <person name="Yang H."/>
            <person name="Wang J."/>
            <person name="Wang J."/>
        </authorList>
    </citation>
    <scope>NUCLEOTIDE SEQUENCE [LARGE SCALE GENOMIC DNA]</scope>
</reference>
<evidence type="ECO:0000259" key="1">
    <source>
        <dbReference type="Pfam" id="PF03372"/>
    </source>
</evidence>
<evidence type="ECO:0000313" key="2">
    <source>
        <dbReference type="EMBL" id="EFB25327.1"/>
    </source>
</evidence>
<dbReference type="Pfam" id="PF03372">
    <property type="entry name" value="Exo_endo_phos"/>
    <property type="match status" value="1"/>
</dbReference>
<dbReference type="GO" id="GO:0003824">
    <property type="term" value="F:catalytic activity"/>
    <property type="evidence" value="ECO:0007669"/>
    <property type="project" value="InterPro"/>
</dbReference>
<dbReference type="InterPro" id="IPR005135">
    <property type="entry name" value="Endo/exonuclease/phosphatase"/>
</dbReference>
<dbReference type="AlphaFoldDB" id="D2HB83"/>
<dbReference type="Gene3D" id="3.60.10.10">
    <property type="entry name" value="Endonuclease/exonuclease/phosphatase"/>
    <property type="match status" value="1"/>
</dbReference>
<dbReference type="EMBL" id="GL192651">
    <property type="protein sequence ID" value="EFB25327.1"/>
    <property type="molecule type" value="Genomic_DNA"/>
</dbReference>
<feature type="non-terminal residue" evidence="2">
    <location>
        <position position="127"/>
    </location>
</feature>
<protein>
    <recommendedName>
        <fullName evidence="1">Endonuclease/exonuclease/phosphatase domain-containing protein</fullName>
    </recommendedName>
</protein>
<dbReference type="SUPFAM" id="SSF56219">
    <property type="entry name" value="DNase I-like"/>
    <property type="match status" value="1"/>
</dbReference>
<name>D2HB83_AILME</name>
<proteinExistence type="predicted"/>
<feature type="domain" description="Endonuclease/exonuclease/phosphatase" evidence="1">
    <location>
        <begin position="3"/>
        <end position="88"/>
    </location>
</feature>